<sequence length="278" mass="30999">MVRNYSHDPRSVDDSHGRFDQDTNPLPIRDSSLVDTSCGKSTNSMMILLRKIIDTSDTVSGKAFNLFIQIIIVLSVISFSVETLPGLPPSVVQGLVVFEIIAVTIFTGEYVLRILVAESKRRFIFSFFGIVDLLAILPFYLTAMGVDLRPIRALRLVQLVRILKLARYSESTRRIHLAFKLIREDLVLFFLVSVIVLYLSAVGIYYFERLAQPEVFQSVFHSLWWAVATLTTVGYGDAYPITVGGKIFTFFVLVIGLGIVAVPSGLVASALSKAREIE</sequence>
<feature type="compositionally biased region" description="Basic and acidic residues" evidence="12">
    <location>
        <begin position="1"/>
        <end position="21"/>
    </location>
</feature>
<evidence type="ECO:0000256" key="9">
    <source>
        <dbReference type="ARBA" id="ARBA00023065"/>
    </source>
</evidence>
<dbReference type="SUPFAM" id="SSF81324">
    <property type="entry name" value="Voltage-gated potassium channels"/>
    <property type="match status" value="1"/>
</dbReference>
<evidence type="ECO:0000256" key="4">
    <source>
        <dbReference type="ARBA" id="ARBA00022692"/>
    </source>
</evidence>
<dbReference type="PRINTS" id="PR00169">
    <property type="entry name" value="KCHANNEL"/>
</dbReference>
<dbReference type="InterPro" id="IPR027359">
    <property type="entry name" value="Volt_channel_dom_sf"/>
</dbReference>
<feature type="transmembrane region" description="Helical" evidence="13">
    <location>
        <begin position="247"/>
        <end position="271"/>
    </location>
</feature>
<feature type="transmembrane region" description="Helical" evidence="13">
    <location>
        <begin position="186"/>
        <end position="207"/>
    </location>
</feature>
<dbReference type="PANTHER" id="PTHR11537">
    <property type="entry name" value="VOLTAGE-GATED POTASSIUM CHANNEL"/>
    <property type="match status" value="1"/>
</dbReference>
<evidence type="ECO:0000256" key="12">
    <source>
        <dbReference type="SAM" id="MobiDB-lite"/>
    </source>
</evidence>
<feature type="transmembrane region" description="Helical" evidence="13">
    <location>
        <begin position="123"/>
        <end position="141"/>
    </location>
</feature>
<evidence type="ECO:0000256" key="6">
    <source>
        <dbReference type="ARBA" id="ARBA00022882"/>
    </source>
</evidence>
<feature type="transmembrane region" description="Helical" evidence="13">
    <location>
        <begin position="91"/>
        <end position="111"/>
    </location>
</feature>
<dbReference type="PANTHER" id="PTHR11537:SF254">
    <property type="entry name" value="POTASSIUM VOLTAGE-GATED CHANNEL PROTEIN SHAB"/>
    <property type="match status" value="1"/>
</dbReference>
<keyword evidence="6" id="KW-0851">Voltage-gated channel</keyword>
<comment type="subcellular location">
    <subcellularLocation>
        <location evidence="1">Membrane</location>
        <topology evidence="1">Multi-pass membrane protein</topology>
    </subcellularLocation>
</comment>
<evidence type="ECO:0000256" key="11">
    <source>
        <dbReference type="ARBA" id="ARBA00023303"/>
    </source>
</evidence>
<feature type="region of interest" description="Disordered" evidence="12">
    <location>
        <begin position="1"/>
        <end position="28"/>
    </location>
</feature>
<keyword evidence="8 13" id="KW-1133">Transmembrane helix</keyword>
<reference evidence="17" key="1">
    <citation type="submission" date="2019-02" db="EMBL/GenBank/DDBJ databases">
        <authorList>
            <person name="Gruber-Vodicka R. H."/>
            <person name="Seah K. B. B."/>
        </authorList>
    </citation>
    <scope>NUCLEOTIDE SEQUENCE</scope>
    <source>
        <strain evidence="17">BECK_BY7</strain>
        <strain evidence="16">BECK_M6</strain>
        <strain evidence="15">BECK_M7</strain>
    </source>
</reference>
<dbReference type="GO" id="GO:0001508">
    <property type="term" value="P:action potential"/>
    <property type="evidence" value="ECO:0007669"/>
    <property type="project" value="TreeGrafter"/>
</dbReference>
<dbReference type="Gene3D" id="1.10.287.70">
    <property type="match status" value="1"/>
</dbReference>
<evidence type="ECO:0000313" key="15">
    <source>
        <dbReference type="EMBL" id="VFJ90036.1"/>
    </source>
</evidence>
<protein>
    <submittedName>
        <fullName evidence="17">Voltage-gated potassium channel</fullName>
    </submittedName>
</protein>
<name>A0A450WFI6_9GAMM</name>
<feature type="domain" description="Ion transport" evidence="14">
    <location>
        <begin position="62"/>
        <end position="276"/>
    </location>
</feature>
<evidence type="ECO:0000256" key="1">
    <source>
        <dbReference type="ARBA" id="ARBA00004141"/>
    </source>
</evidence>
<keyword evidence="7" id="KW-0630">Potassium</keyword>
<keyword evidence="3" id="KW-0633">Potassium transport</keyword>
<dbReference type="Gene3D" id="1.20.120.350">
    <property type="entry name" value="Voltage-gated potassium channels. Chain C"/>
    <property type="match status" value="1"/>
</dbReference>
<evidence type="ECO:0000256" key="5">
    <source>
        <dbReference type="ARBA" id="ARBA00022826"/>
    </source>
</evidence>
<evidence type="ECO:0000256" key="7">
    <source>
        <dbReference type="ARBA" id="ARBA00022958"/>
    </source>
</evidence>
<proteinExistence type="predicted"/>
<dbReference type="GO" id="GO:0008076">
    <property type="term" value="C:voltage-gated potassium channel complex"/>
    <property type="evidence" value="ECO:0007669"/>
    <property type="project" value="InterPro"/>
</dbReference>
<evidence type="ECO:0000256" key="8">
    <source>
        <dbReference type="ARBA" id="ARBA00022989"/>
    </source>
</evidence>
<evidence type="ECO:0000256" key="13">
    <source>
        <dbReference type="SAM" id="Phobius"/>
    </source>
</evidence>
<dbReference type="GO" id="GO:0005249">
    <property type="term" value="F:voltage-gated potassium channel activity"/>
    <property type="evidence" value="ECO:0007669"/>
    <property type="project" value="InterPro"/>
</dbReference>
<feature type="transmembrane region" description="Helical" evidence="13">
    <location>
        <begin position="219"/>
        <end position="235"/>
    </location>
</feature>
<evidence type="ECO:0000313" key="16">
    <source>
        <dbReference type="EMBL" id="VFJ99284.1"/>
    </source>
</evidence>
<keyword evidence="10 13" id="KW-0472">Membrane</keyword>
<keyword evidence="2" id="KW-0813">Transport</keyword>
<evidence type="ECO:0000313" key="17">
    <source>
        <dbReference type="EMBL" id="VFK15803.1"/>
    </source>
</evidence>
<evidence type="ECO:0000256" key="3">
    <source>
        <dbReference type="ARBA" id="ARBA00022538"/>
    </source>
</evidence>
<feature type="transmembrane region" description="Helical" evidence="13">
    <location>
        <begin position="59"/>
        <end position="79"/>
    </location>
</feature>
<keyword evidence="9" id="KW-0406">Ion transport</keyword>
<keyword evidence="5" id="KW-0631">Potassium channel</keyword>
<dbReference type="EMBL" id="CAADFF010000018">
    <property type="protein sequence ID" value="VFJ90036.1"/>
    <property type="molecule type" value="Genomic_DNA"/>
</dbReference>
<evidence type="ECO:0000256" key="2">
    <source>
        <dbReference type="ARBA" id="ARBA00022448"/>
    </source>
</evidence>
<dbReference type="AlphaFoldDB" id="A0A450WFI6"/>
<organism evidence="17">
    <name type="scientific">Candidatus Kentrum sp. LFY</name>
    <dbReference type="NCBI Taxonomy" id="2126342"/>
    <lineage>
        <taxon>Bacteria</taxon>
        <taxon>Pseudomonadati</taxon>
        <taxon>Pseudomonadota</taxon>
        <taxon>Gammaproteobacteria</taxon>
        <taxon>Candidatus Kentrum</taxon>
    </lineage>
</organism>
<evidence type="ECO:0000259" key="14">
    <source>
        <dbReference type="Pfam" id="PF00520"/>
    </source>
</evidence>
<keyword evidence="11 17" id="KW-0407">Ion channel</keyword>
<dbReference type="Pfam" id="PF00520">
    <property type="entry name" value="Ion_trans"/>
    <property type="match status" value="1"/>
</dbReference>
<evidence type="ECO:0000256" key="10">
    <source>
        <dbReference type="ARBA" id="ARBA00023136"/>
    </source>
</evidence>
<dbReference type="EMBL" id="CAADFN010000018">
    <property type="protein sequence ID" value="VFK15803.1"/>
    <property type="molecule type" value="Genomic_DNA"/>
</dbReference>
<accession>A0A450WFI6</accession>
<dbReference type="EMBL" id="CAADFH010000096">
    <property type="protein sequence ID" value="VFJ99284.1"/>
    <property type="molecule type" value="Genomic_DNA"/>
</dbReference>
<dbReference type="InterPro" id="IPR005821">
    <property type="entry name" value="Ion_trans_dom"/>
</dbReference>
<gene>
    <name evidence="16" type="ORF">BECKLFY1418A_GA0070994_109612</name>
    <name evidence="15" type="ORF">BECKLFY1418B_GA0070995_101814</name>
    <name evidence="17" type="ORF">BECKLFY1418C_GA0070996_101811</name>
</gene>
<keyword evidence="4 13" id="KW-0812">Transmembrane</keyword>
<dbReference type="InterPro" id="IPR028325">
    <property type="entry name" value="VG_K_chnl"/>
</dbReference>